<dbReference type="OrthoDB" id="9809693at2"/>
<evidence type="ECO:0000313" key="2">
    <source>
        <dbReference type="EMBL" id="MYL85322.1"/>
    </source>
</evidence>
<dbReference type="InterPro" id="IPR008807">
    <property type="entry name" value="ROS_MUCR"/>
</dbReference>
<keyword evidence="3" id="KW-1185">Reference proteome</keyword>
<dbReference type="Proteomes" id="UP000482487">
    <property type="component" value="Unassembled WGS sequence"/>
</dbReference>
<gene>
    <name evidence="2" type="ORF">GTA51_19695</name>
</gene>
<comment type="caution">
    <text evidence="2">The sequence shown here is derived from an EMBL/GenBank/DDBJ whole genome shotgun (WGS) entry which is preliminary data.</text>
</comment>
<accession>A0A7C9IYY4</accession>
<name>A0A7C9IYY4_9BACT</name>
<dbReference type="GO" id="GO:0008270">
    <property type="term" value="F:zinc ion binding"/>
    <property type="evidence" value="ECO:0007669"/>
    <property type="project" value="InterPro"/>
</dbReference>
<dbReference type="AlphaFoldDB" id="A0A7C9IYY4"/>
<dbReference type="EMBL" id="WVUD01000077">
    <property type="protein sequence ID" value="MYL85322.1"/>
    <property type="molecule type" value="Genomic_DNA"/>
</dbReference>
<comment type="similarity">
    <text evidence="1">Belongs to the ros/MucR family.</text>
</comment>
<dbReference type="GO" id="GO:0006355">
    <property type="term" value="P:regulation of DNA-templated transcription"/>
    <property type="evidence" value="ECO:0007669"/>
    <property type="project" value="InterPro"/>
</dbReference>
<reference evidence="2 3" key="1">
    <citation type="submission" date="2020-01" db="EMBL/GenBank/DDBJ databases">
        <title>Genome sequence of Desulfovibrio aerotolerans DSM 16695(T).</title>
        <authorList>
            <person name="Karnachuk O."/>
            <person name="Avakyan M."/>
            <person name="Mardanov A."/>
            <person name="Kadnikov V."/>
            <person name="Ravin N."/>
        </authorList>
    </citation>
    <scope>NUCLEOTIDE SEQUENCE [LARGE SCALE GENOMIC DNA]</scope>
    <source>
        <strain evidence="2 3">DSM 16695</strain>
    </source>
</reference>
<dbReference type="RefSeq" id="WP_160964170.1">
    <property type="nucleotide sequence ID" value="NZ_WVUD01000077.1"/>
</dbReference>
<organism evidence="2 3">
    <name type="scientific">Solidesulfovibrio aerotolerans</name>
    <dbReference type="NCBI Taxonomy" id="295255"/>
    <lineage>
        <taxon>Bacteria</taxon>
        <taxon>Pseudomonadati</taxon>
        <taxon>Thermodesulfobacteriota</taxon>
        <taxon>Desulfovibrionia</taxon>
        <taxon>Desulfovibrionales</taxon>
        <taxon>Desulfovibrionaceae</taxon>
        <taxon>Solidesulfovibrio</taxon>
    </lineage>
</organism>
<dbReference type="InterPro" id="IPR041920">
    <property type="entry name" value="ROS/MUCR_sf"/>
</dbReference>
<dbReference type="Gene3D" id="1.10.10.1550">
    <property type="entry name" value="ROS/MUCR transcriptional regulator protein"/>
    <property type="match status" value="1"/>
</dbReference>
<dbReference type="GO" id="GO:0003677">
    <property type="term" value="F:DNA binding"/>
    <property type="evidence" value="ECO:0007669"/>
    <property type="project" value="InterPro"/>
</dbReference>
<evidence type="ECO:0000256" key="1">
    <source>
        <dbReference type="ARBA" id="ARBA00007031"/>
    </source>
</evidence>
<dbReference type="Pfam" id="PF05443">
    <property type="entry name" value="ROS_MUCR"/>
    <property type="match status" value="1"/>
</dbReference>
<evidence type="ECO:0000313" key="3">
    <source>
        <dbReference type="Proteomes" id="UP000482487"/>
    </source>
</evidence>
<protein>
    <submittedName>
        <fullName evidence="2">Transcriptional regulator</fullName>
    </submittedName>
</protein>
<proteinExistence type="inferred from homology"/>
<sequence>MDEYTQAALEIVKAQATTRAMTQEEIISMVSTLAKGFQAIEVGQLVAGSTEDQAPTIDPKKAIKESSITCLECGKSFKVITKKHLASHGLTPEAYRAKYGYKKGTGLACKSLARDRRKKMTDMKLWERKGAKKAD</sequence>